<evidence type="ECO:0000256" key="2">
    <source>
        <dbReference type="ARBA" id="ARBA00022771"/>
    </source>
</evidence>
<evidence type="ECO:0000256" key="3">
    <source>
        <dbReference type="ARBA" id="ARBA00022833"/>
    </source>
</evidence>
<dbReference type="Gene3D" id="2.20.25.240">
    <property type="match status" value="1"/>
</dbReference>
<sequence length="99" mass="11361">MIDILYICLFLSFLDSLREAVFGNTRRGQRMLLCEGHGYVREKQKGTISNWKCSLHSKYKCKARAVTNESQGKVLMRLTCGIHSHGAYTHIDSKNVKRL</sequence>
<name>A0A2M4C8X6_9DIPT</name>
<feature type="signal peptide" evidence="4">
    <location>
        <begin position="1"/>
        <end position="23"/>
    </location>
</feature>
<evidence type="ECO:0000256" key="4">
    <source>
        <dbReference type="SAM" id="SignalP"/>
    </source>
</evidence>
<reference evidence="6" key="1">
    <citation type="submission" date="2018-01" db="EMBL/GenBank/DDBJ databases">
        <title>An insight into the sialome of Amazonian anophelines.</title>
        <authorList>
            <person name="Ribeiro J.M."/>
            <person name="Scarpassa V."/>
            <person name="Calvo E."/>
        </authorList>
    </citation>
    <scope>NUCLEOTIDE SEQUENCE</scope>
    <source>
        <tissue evidence="6">Salivary glands</tissue>
    </source>
</reference>
<dbReference type="EMBL" id="GGFJ01012623">
    <property type="protein sequence ID" value="MBW61764.1"/>
    <property type="molecule type" value="Transcribed_RNA"/>
</dbReference>
<protein>
    <submittedName>
        <fullName evidence="6">Putative secreted protein</fullName>
    </submittedName>
</protein>
<evidence type="ECO:0000256" key="1">
    <source>
        <dbReference type="ARBA" id="ARBA00022723"/>
    </source>
</evidence>
<organism evidence="6">
    <name type="scientific">Anopheles marajoara</name>
    <dbReference type="NCBI Taxonomy" id="58244"/>
    <lineage>
        <taxon>Eukaryota</taxon>
        <taxon>Metazoa</taxon>
        <taxon>Ecdysozoa</taxon>
        <taxon>Arthropoda</taxon>
        <taxon>Hexapoda</taxon>
        <taxon>Insecta</taxon>
        <taxon>Pterygota</taxon>
        <taxon>Neoptera</taxon>
        <taxon>Endopterygota</taxon>
        <taxon>Diptera</taxon>
        <taxon>Nematocera</taxon>
        <taxon>Culicoidea</taxon>
        <taxon>Culicidae</taxon>
        <taxon>Anophelinae</taxon>
        <taxon>Anopheles</taxon>
    </lineage>
</organism>
<proteinExistence type="predicted"/>
<keyword evidence="4" id="KW-0732">Signal</keyword>
<keyword evidence="2" id="KW-0863">Zinc-finger</keyword>
<keyword evidence="1" id="KW-0479">Metal-binding</keyword>
<feature type="domain" description="FLYWCH-type" evidence="5">
    <location>
        <begin position="24"/>
        <end position="85"/>
    </location>
</feature>
<keyword evidence="3" id="KW-0862">Zinc</keyword>
<dbReference type="AlphaFoldDB" id="A0A2M4C8X6"/>
<dbReference type="Pfam" id="PF04500">
    <property type="entry name" value="FLYWCH"/>
    <property type="match status" value="1"/>
</dbReference>
<evidence type="ECO:0000313" key="6">
    <source>
        <dbReference type="EMBL" id="MBW61764.1"/>
    </source>
</evidence>
<feature type="chain" id="PRO_5014960572" evidence="4">
    <location>
        <begin position="24"/>
        <end position="99"/>
    </location>
</feature>
<dbReference type="GO" id="GO:0008270">
    <property type="term" value="F:zinc ion binding"/>
    <property type="evidence" value="ECO:0007669"/>
    <property type="project" value="UniProtKB-KW"/>
</dbReference>
<accession>A0A2M4C8X6</accession>
<evidence type="ECO:0000259" key="5">
    <source>
        <dbReference type="Pfam" id="PF04500"/>
    </source>
</evidence>
<dbReference type="InterPro" id="IPR007588">
    <property type="entry name" value="Znf_FLYWCH"/>
</dbReference>